<dbReference type="InterPro" id="IPR024858">
    <property type="entry name" value="GOLGA"/>
</dbReference>
<keyword evidence="1" id="KW-0175">Coiled coil</keyword>
<dbReference type="GO" id="GO:0032580">
    <property type="term" value="C:Golgi cisterna membrane"/>
    <property type="evidence" value="ECO:0007669"/>
    <property type="project" value="TreeGrafter"/>
</dbReference>
<keyword evidence="4" id="KW-1185">Reference proteome</keyword>
<dbReference type="PANTHER" id="PTHR10881">
    <property type="entry name" value="GOLGIN SUBFAMILY A MEMBER-RELATED"/>
    <property type="match status" value="1"/>
</dbReference>
<dbReference type="InterPro" id="IPR043937">
    <property type="entry name" value="GOLGA_C"/>
</dbReference>
<protein>
    <recommendedName>
        <fullName evidence="2">Golgin subfamily A conserved domain-containing protein</fullName>
    </recommendedName>
</protein>
<evidence type="ECO:0000313" key="4">
    <source>
        <dbReference type="Proteomes" id="UP000694416"/>
    </source>
</evidence>
<dbReference type="Ensembl" id="ENSPTET00000012955.1">
    <property type="protein sequence ID" value="ENSPTEP00000008504.1"/>
    <property type="gene ID" value="ENSPTEG00000009653.1"/>
</dbReference>
<evidence type="ECO:0000313" key="3">
    <source>
        <dbReference type="Ensembl" id="ENSPTEP00000008504.1"/>
    </source>
</evidence>
<dbReference type="GO" id="GO:0007030">
    <property type="term" value="P:Golgi organization"/>
    <property type="evidence" value="ECO:0007669"/>
    <property type="project" value="TreeGrafter"/>
</dbReference>
<dbReference type="GO" id="GO:0005801">
    <property type="term" value="C:cis-Golgi network"/>
    <property type="evidence" value="ECO:0007669"/>
    <property type="project" value="InterPro"/>
</dbReference>
<sequence length="312" mass="34101">MAGRGCTSPPCPICSVYAPIRILTSCLQVAFFNSPGASAQEEQARPCGQQKVQRLCCPHLVYLMASAWKEPEAEAPAPGTRGEFVCGESYRALKEAMEKVKSGFVDLPKGKADGKEQVEKLDLGFIQLSEATDGEYITVYESQGAVPNMWHQDMEDVIRLAQNEEEMKANTLELQKLALPLVGDHEGHGKFFTTPQNLADEPAPGAPAPEELGAAGEQGDFYEVSLDNSMEPAPGEARKGSPHDNPTAQQIMHLLPVMQDTQEHPGLASKPCMPFFYQASEDTFLCVSSSLAQYVVCPQVHTVYYFVICHCE</sequence>
<dbReference type="PANTHER" id="PTHR10881:SF44">
    <property type="entry name" value="GOLGIN SUBFAMILY A MEMBER 6A-RELATED"/>
    <property type="match status" value="1"/>
</dbReference>
<reference evidence="3" key="1">
    <citation type="submission" date="2025-08" db="UniProtKB">
        <authorList>
            <consortium name="Ensembl"/>
        </authorList>
    </citation>
    <scope>IDENTIFICATION</scope>
</reference>
<evidence type="ECO:0000256" key="1">
    <source>
        <dbReference type="ARBA" id="ARBA00023054"/>
    </source>
</evidence>
<name>A0A8C9LKN0_9PRIM</name>
<dbReference type="Proteomes" id="UP000694416">
    <property type="component" value="Unplaced"/>
</dbReference>
<accession>A0A8C9LKN0</accession>
<dbReference type="InterPro" id="IPR043976">
    <property type="entry name" value="GOLGA_cons_dom"/>
</dbReference>
<proteinExistence type="predicted"/>
<feature type="domain" description="Golgin subfamily A conserved" evidence="2">
    <location>
        <begin position="29"/>
        <end position="192"/>
    </location>
</feature>
<dbReference type="AlphaFoldDB" id="A0A8C9LKN0"/>
<evidence type="ECO:0000259" key="2">
    <source>
        <dbReference type="Pfam" id="PF15070"/>
    </source>
</evidence>
<dbReference type="Pfam" id="PF19046">
    <property type="entry name" value="GM130_C"/>
    <property type="match status" value="1"/>
</dbReference>
<organism evidence="3 4">
    <name type="scientific">Piliocolobus tephrosceles</name>
    <name type="common">Ugandan red Colobus</name>
    <dbReference type="NCBI Taxonomy" id="591936"/>
    <lineage>
        <taxon>Eukaryota</taxon>
        <taxon>Metazoa</taxon>
        <taxon>Chordata</taxon>
        <taxon>Craniata</taxon>
        <taxon>Vertebrata</taxon>
        <taxon>Euteleostomi</taxon>
        <taxon>Mammalia</taxon>
        <taxon>Eutheria</taxon>
        <taxon>Euarchontoglires</taxon>
        <taxon>Primates</taxon>
        <taxon>Haplorrhini</taxon>
        <taxon>Catarrhini</taxon>
        <taxon>Cercopithecidae</taxon>
        <taxon>Colobinae</taxon>
        <taxon>Piliocolobus</taxon>
    </lineage>
</organism>
<reference evidence="3" key="2">
    <citation type="submission" date="2025-09" db="UniProtKB">
        <authorList>
            <consortium name="Ensembl"/>
        </authorList>
    </citation>
    <scope>IDENTIFICATION</scope>
</reference>
<dbReference type="Pfam" id="PF15070">
    <property type="entry name" value="GOLGA2L5"/>
    <property type="match status" value="1"/>
</dbReference>
<dbReference type="GO" id="GO:0000137">
    <property type="term" value="C:Golgi cis cisterna"/>
    <property type="evidence" value="ECO:0007669"/>
    <property type="project" value="TreeGrafter"/>
</dbReference>